<proteinExistence type="predicted"/>
<keyword evidence="2" id="KW-1185">Reference proteome</keyword>
<sequence>MARNKSPTSTAPKHNLPPTLKVACVLQVNVNPFGGKGLGIPITIATSLLAMRSPDKESFLGFIIEFPLPTEVDSTGFGQCHHIDFATQRAIPSKTWKLTVKFPREEIDITYRATSEEENARYPTAKKHMAWVDVVLGKDASVSVEGFAMPYSNLGHPAEAWLRYPASATFLATQPERTMMARWSVASLVPNFDYGYGTDQSWDMDKYMKQFHDVKGHRFQTAWSFGADDSHVTAMTQSIVQDFMWIQKSCLDTDEVRLLNRHPLTEKDFVIRVIEPLQTQLDIRLDWKLHLSAAFWLLTCLGSESLPPLHKDDGDILHEFHVVLADSDIFTRLLERVSGKIPWEE</sequence>
<name>A0A9P5EGV0_9HYPO</name>
<protein>
    <submittedName>
        <fullName evidence="1">DNA helicase</fullName>
    </submittedName>
</protein>
<dbReference type="EMBL" id="LUFC02000151">
    <property type="protein sequence ID" value="KAF4501097.1"/>
    <property type="molecule type" value="Genomic_DNA"/>
</dbReference>
<dbReference type="GO" id="GO:0004386">
    <property type="term" value="F:helicase activity"/>
    <property type="evidence" value="ECO:0007669"/>
    <property type="project" value="UniProtKB-KW"/>
</dbReference>
<dbReference type="AlphaFoldDB" id="A0A9P5EGV0"/>
<keyword evidence="1" id="KW-0347">Helicase</keyword>
<organism evidence="1 2">
    <name type="scientific">Fusarium agapanthi</name>
    <dbReference type="NCBI Taxonomy" id="1803897"/>
    <lineage>
        <taxon>Eukaryota</taxon>
        <taxon>Fungi</taxon>
        <taxon>Dikarya</taxon>
        <taxon>Ascomycota</taxon>
        <taxon>Pezizomycotina</taxon>
        <taxon>Sordariomycetes</taxon>
        <taxon>Hypocreomycetidae</taxon>
        <taxon>Hypocreales</taxon>
        <taxon>Nectriaceae</taxon>
        <taxon>Fusarium</taxon>
        <taxon>Fusarium fujikuroi species complex</taxon>
    </lineage>
</organism>
<dbReference type="OrthoDB" id="6513042at2759"/>
<dbReference type="Proteomes" id="UP000737391">
    <property type="component" value="Unassembled WGS sequence"/>
</dbReference>
<reference evidence="1" key="1">
    <citation type="submission" date="2020-01" db="EMBL/GenBank/DDBJ databases">
        <title>Identification and distribution of gene clusters putatively required for synthesis of sphingolipid metabolism inhibitors in phylogenetically diverse species of the filamentous fungus Fusarium.</title>
        <authorList>
            <person name="Kim H.-S."/>
            <person name="Busman M."/>
            <person name="Brown D.W."/>
            <person name="Divon H."/>
            <person name="Uhlig S."/>
            <person name="Proctor R.H."/>
        </authorList>
    </citation>
    <scope>NUCLEOTIDE SEQUENCE</scope>
    <source>
        <strain evidence="1">NRRL 31653</strain>
    </source>
</reference>
<evidence type="ECO:0000313" key="2">
    <source>
        <dbReference type="Proteomes" id="UP000737391"/>
    </source>
</evidence>
<comment type="caution">
    <text evidence="1">The sequence shown here is derived from an EMBL/GenBank/DDBJ whole genome shotgun (WGS) entry which is preliminary data.</text>
</comment>
<keyword evidence="1" id="KW-0067">ATP-binding</keyword>
<keyword evidence="1" id="KW-0547">Nucleotide-binding</keyword>
<gene>
    <name evidence="1" type="ORF">FAGAP_2682</name>
</gene>
<keyword evidence="1" id="KW-0378">Hydrolase</keyword>
<evidence type="ECO:0000313" key="1">
    <source>
        <dbReference type="EMBL" id="KAF4501097.1"/>
    </source>
</evidence>
<accession>A0A9P5EGV0</accession>